<evidence type="ECO:0000313" key="6">
    <source>
        <dbReference type="Proteomes" id="UP000549394"/>
    </source>
</evidence>
<sequence length="324" mass="37881">MAAGKHLMFVYGTLKRNQPNYIFNTSAFDGISIFRGKGRTVEKFPLVIATKYNVPYVLDSPGRGNNIEGEVYEIDDKRLKIYDDLELYPINYNKKQIQVKLKKEIEDEEHSDNNHEILQCNIYIITDFKKELLSKPVLSNYDDNLQENKYVTGENRYQFDNLNYDTKCDVKENWPKIETNNPNLPIPIFVYGTLKIGEHYHKYLKNPEKGKAEFVGEAETNTKYPLVVESKYNLPYLLWSPNNGNNVKGEVYNIDKDLLAWLDEFEDHPKTYIRLPSLVKINGVLKNCWCYFTYFLKTIDAELLSKPTLESYSQAQYPCLEIGW</sequence>
<dbReference type="GO" id="GO:0061929">
    <property type="term" value="F:gamma-glutamylaminecyclotransferase activity"/>
    <property type="evidence" value="ECO:0007669"/>
    <property type="project" value="InterPro"/>
</dbReference>
<evidence type="ECO:0000256" key="1">
    <source>
        <dbReference type="ARBA" id="ARBA00008861"/>
    </source>
</evidence>
<keyword evidence="6" id="KW-1185">Reference proteome</keyword>
<accession>A0A7I8VA60</accession>
<reference evidence="5 6" key="1">
    <citation type="submission" date="2020-08" db="EMBL/GenBank/DDBJ databases">
        <authorList>
            <person name="Hejnol A."/>
        </authorList>
    </citation>
    <scope>NUCLEOTIDE SEQUENCE [LARGE SCALE GENOMIC DNA]</scope>
</reference>
<dbReference type="Pfam" id="PF06094">
    <property type="entry name" value="GGACT"/>
    <property type="match status" value="2"/>
</dbReference>
<protein>
    <recommendedName>
        <fullName evidence="3">Gamma-glutamylcyclotransferase family protein</fullName>
    </recommendedName>
</protein>
<evidence type="ECO:0000259" key="4">
    <source>
        <dbReference type="Pfam" id="PF06094"/>
    </source>
</evidence>
<dbReference type="Proteomes" id="UP000549394">
    <property type="component" value="Unassembled WGS sequence"/>
</dbReference>
<gene>
    <name evidence="5" type="ORF">DGYR_LOCUS757</name>
</gene>
<dbReference type="Gene3D" id="3.10.490.10">
    <property type="entry name" value="Gamma-glutamyl cyclotransferase-like"/>
    <property type="match status" value="2"/>
</dbReference>
<feature type="domain" description="Gamma-glutamylcyclotransferase AIG2-like" evidence="4">
    <location>
        <begin position="188"/>
        <end position="293"/>
    </location>
</feature>
<dbReference type="EMBL" id="CAJFCJ010000001">
    <property type="protein sequence ID" value="CAD5111465.1"/>
    <property type="molecule type" value="Genomic_DNA"/>
</dbReference>
<dbReference type="GO" id="GO:0005829">
    <property type="term" value="C:cytosol"/>
    <property type="evidence" value="ECO:0007669"/>
    <property type="project" value="TreeGrafter"/>
</dbReference>
<dbReference type="AlphaFoldDB" id="A0A7I8VA60"/>
<dbReference type="InterPro" id="IPR013024">
    <property type="entry name" value="GGCT-like"/>
</dbReference>
<dbReference type="InterPro" id="IPR009288">
    <property type="entry name" value="AIG2-like_dom"/>
</dbReference>
<dbReference type="InterPro" id="IPR039126">
    <property type="entry name" value="GGACT"/>
</dbReference>
<dbReference type="OrthoDB" id="113620at2759"/>
<dbReference type="PANTHER" id="PTHR12510">
    <property type="entry name" value="TROPONIN C-AKIN-1 PROTEIN"/>
    <property type="match status" value="1"/>
</dbReference>
<comment type="similarity">
    <text evidence="1 3">Belongs to the gamma-glutamylcyclotransferase family.</text>
</comment>
<feature type="active site" description="Proton acceptor" evidence="2">
    <location>
        <position position="86"/>
    </location>
</feature>
<dbReference type="PANTHER" id="PTHR12510:SF4">
    <property type="entry name" value="GAMMA-GLUTAMYLAMINECYCLOTRANSFERASE"/>
    <property type="match status" value="1"/>
</dbReference>
<evidence type="ECO:0000256" key="2">
    <source>
        <dbReference type="PIRSR" id="PIRSR639126-1"/>
    </source>
</evidence>
<organism evidence="5 6">
    <name type="scientific">Dimorphilus gyrociliatus</name>
    <dbReference type="NCBI Taxonomy" id="2664684"/>
    <lineage>
        <taxon>Eukaryota</taxon>
        <taxon>Metazoa</taxon>
        <taxon>Spiralia</taxon>
        <taxon>Lophotrochozoa</taxon>
        <taxon>Annelida</taxon>
        <taxon>Polychaeta</taxon>
        <taxon>Polychaeta incertae sedis</taxon>
        <taxon>Dinophilidae</taxon>
        <taxon>Dimorphilus</taxon>
    </lineage>
</organism>
<feature type="domain" description="Gamma-glutamylcyclotransferase AIG2-like" evidence="4">
    <location>
        <begin position="8"/>
        <end position="131"/>
    </location>
</feature>
<dbReference type="InterPro" id="IPR036568">
    <property type="entry name" value="GGCT-like_sf"/>
</dbReference>
<dbReference type="CDD" id="cd06661">
    <property type="entry name" value="GGCT_like"/>
    <property type="match status" value="2"/>
</dbReference>
<evidence type="ECO:0000313" key="5">
    <source>
        <dbReference type="EMBL" id="CAD5111465.1"/>
    </source>
</evidence>
<proteinExistence type="inferred from homology"/>
<name>A0A7I8VA60_9ANNE</name>
<dbReference type="SUPFAM" id="SSF110857">
    <property type="entry name" value="Gamma-glutamyl cyclotransferase-like"/>
    <property type="match status" value="2"/>
</dbReference>
<evidence type="ECO:0000256" key="3">
    <source>
        <dbReference type="RuleBase" id="RU367036"/>
    </source>
</evidence>
<comment type="caution">
    <text evidence="5">The sequence shown here is derived from an EMBL/GenBank/DDBJ whole genome shotgun (WGS) entry which is preliminary data.</text>
</comment>